<name>D5BKD6_ZUNPS</name>
<organism evidence="1 2">
    <name type="scientific">Zunongwangia profunda (strain DSM 18752 / CCTCC AB 206139 / SM-A87)</name>
    <name type="common">Wangia profunda</name>
    <dbReference type="NCBI Taxonomy" id="655815"/>
    <lineage>
        <taxon>Bacteria</taxon>
        <taxon>Pseudomonadati</taxon>
        <taxon>Bacteroidota</taxon>
        <taxon>Flavobacteriia</taxon>
        <taxon>Flavobacteriales</taxon>
        <taxon>Flavobacteriaceae</taxon>
        <taxon>Zunongwangia</taxon>
    </lineage>
</organism>
<evidence type="ECO:0000313" key="2">
    <source>
        <dbReference type="Proteomes" id="UP000001654"/>
    </source>
</evidence>
<dbReference type="EMBL" id="CP001650">
    <property type="protein sequence ID" value="ADF51816.1"/>
    <property type="molecule type" value="Genomic_DNA"/>
</dbReference>
<gene>
    <name evidence="1" type="ordered locus">ZPR_1481</name>
</gene>
<dbReference type="Proteomes" id="UP000001654">
    <property type="component" value="Chromosome"/>
</dbReference>
<keyword evidence="2" id="KW-1185">Reference proteome</keyword>
<accession>D5BKD6</accession>
<dbReference type="AlphaFoldDB" id="D5BKD6"/>
<protein>
    <submittedName>
        <fullName evidence="1">Uncharacterized protein</fullName>
    </submittedName>
</protein>
<dbReference type="KEGG" id="zpr:ZPR_1481"/>
<evidence type="ECO:0000313" key="1">
    <source>
        <dbReference type="EMBL" id="ADF51816.1"/>
    </source>
</evidence>
<sequence>MVRPIIKKEKVTYFLATPIPFRFGNDLPFSVTFGFQVGIAF</sequence>
<reference evidence="1 2" key="1">
    <citation type="journal article" date="2010" name="BMC Genomics">
        <title>The complete genome of Zunongwangia profunda SM-A87 reveals its adaptation to the deep-sea environment and ecological role in sedimentary organic nitrogen degradation.</title>
        <authorList>
            <person name="Qin Q.L."/>
            <person name="Zhang X.Y."/>
            <person name="Wang X.M."/>
            <person name="Liu G.M."/>
            <person name="Chen X.L."/>
            <person name="Xie B.B."/>
            <person name="Dang H.Y."/>
            <person name="Zhou B.C."/>
            <person name="Yu J."/>
            <person name="Zhang Y.Z."/>
        </authorList>
    </citation>
    <scope>NUCLEOTIDE SEQUENCE [LARGE SCALE GENOMIC DNA]</scope>
    <source>
        <strain evidence="2">DSM 18752 / CCTCC AB 206139 / SM-A87</strain>
    </source>
</reference>
<proteinExistence type="predicted"/>
<dbReference type="HOGENOM" id="CLU_3279164_0_0_10"/>